<dbReference type="AlphaFoldDB" id="A0A919UQQ5"/>
<sequence>MPLGAFGLLREYGLAKLVTQELLPGLARVTYRRGELGHGGLPVLALRRVPRVTPVPSWILPIPVPAILEPMRLTEFWDRMNTHFGEGYAESWARDYVIADLGSRTVEQALADGVGAKQVWRAVCQTVDVDTRLR</sequence>
<dbReference type="EMBL" id="BOOA01000043">
    <property type="protein sequence ID" value="GIH26658.1"/>
    <property type="molecule type" value="Genomic_DNA"/>
</dbReference>
<name>A0A919UQQ5_9ACTN</name>
<proteinExistence type="predicted"/>
<keyword evidence="2" id="KW-1185">Reference proteome</keyword>
<organism evidence="1 2">
    <name type="scientific">Acrocarpospora phusangensis</name>
    <dbReference type="NCBI Taxonomy" id="1070424"/>
    <lineage>
        <taxon>Bacteria</taxon>
        <taxon>Bacillati</taxon>
        <taxon>Actinomycetota</taxon>
        <taxon>Actinomycetes</taxon>
        <taxon>Streptosporangiales</taxon>
        <taxon>Streptosporangiaceae</taxon>
        <taxon>Acrocarpospora</taxon>
    </lineage>
</organism>
<dbReference type="InterPro" id="IPR021408">
    <property type="entry name" value="DUF3046"/>
</dbReference>
<evidence type="ECO:0008006" key="3">
    <source>
        <dbReference type="Google" id="ProtNLM"/>
    </source>
</evidence>
<evidence type="ECO:0000313" key="2">
    <source>
        <dbReference type="Proteomes" id="UP000640052"/>
    </source>
</evidence>
<protein>
    <recommendedName>
        <fullName evidence="3">DUF3046 domain-containing protein</fullName>
    </recommendedName>
</protein>
<gene>
    <name evidence="1" type="ORF">Aph01nite_49680</name>
</gene>
<evidence type="ECO:0000313" key="1">
    <source>
        <dbReference type="EMBL" id="GIH26658.1"/>
    </source>
</evidence>
<accession>A0A919UQQ5</accession>
<dbReference type="Pfam" id="PF11248">
    <property type="entry name" value="DUF3046"/>
    <property type="match status" value="1"/>
</dbReference>
<dbReference type="Proteomes" id="UP000640052">
    <property type="component" value="Unassembled WGS sequence"/>
</dbReference>
<reference evidence="1" key="1">
    <citation type="submission" date="2021-01" db="EMBL/GenBank/DDBJ databases">
        <title>Whole genome shotgun sequence of Acrocarpospora phusangensis NBRC 108782.</title>
        <authorList>
            <person name="Komaki H."/>
            <person name="Tamura T."/>
        </authorList>
    </citation>
    <scope>NUCLEOTIDE SEQUENCE</scope>
    <source>
        <strain evidence="1">NBRC 108782</strain>
    </source>
</reference>
<comment type="caution">
    <text evidence="1">The sequence shown here is derived from an EMBL/GenBank/DDBJ whole genome shotgun (WGS) entry which is preliminary data.</text>
</comment>